<reference evidence="2" key="3">
    <citation type="submission" date="2025-09" db="UniProtKB">
        <authorList>
            <consortium name="Ensembl"/>
        </authorList>
    </citation>
    <scope>IDENTIFICATION</scope>
</reference>
<organism evidence="2 3">
    <name type="scientific">Salarias fasciatus</name>
    <name type="common">Jewelled blenny</name>
    <name type="synonym">Blennius fasciatus</name>
    <dbReference type="NCBI Taxonomy" id="181472"/>
    <lineage>
        <taxon>Eukaryota</taxon>
        <taxon>Metazoa</taxon>
        <taxon>Chordata</taxon>
        <taxon>Craniata</taxon>
        <taxon>Vertebrata</taxon>
        <taxon>Euteleostomi</taxon>
        <taxon>Actinopterygii</taxon>
        <taxon>Neopterygii</taxon>
        <taxon>Teleostei</taxon>
        <taxon>Neoteleostei</taxon>
        <taxon>Acanthomorphata</taxon>
        <taxon>Ovalentaria</taxon>
        <taxon>Blenniimorphae</taxon>
        <taxon>Blenniiformes</taxon>
        <taxon>Blennioidei</taxon>
        <taxon>Blenniidae</taxon>
        <taxon>Salariinae</taxon>
        <taxon>Salarias</taxon>
    </lineage>
</organism>
<dbReference type="AlphaFoldDB" id="A0A672FUM3"/>
<feature type="compositionally biased region" description="Low complexity" evidence="1">
    <location>
        <begin position="104"/>
        <end position="119"/>
    </location>
</feature>
<dbReference type="OMA" id="LYCHFEL"/>
<protein>
    <submittedName>
        <fullName evidence="2">Si:ch211-111e20.1</fullName>
    </submittedName>
</protein>
<feature type="region of interest" description="Disordered" evidence="1">
    <location>
        <begin position="235"/>
        <end position="272"/>
    </location>
</feature>
<dbReference type="PANTHER" id="PTHR31025:SF30">
    <property type="entry name" value="SI:DKEY-15H8.17"/>
    <property type="match status" value="1"/>
</dbReference>
<proteinExistence type="predicted"/>
<dbReference type="Proteomes" id="UP000472267">
    <property type="component" value="Chromosome 9"/>
</dbReference>
<dbReference type="PANTHER" id="PTHR31025">
    <property type="entry name" value="SI:CH211-196P9.1-RELATED"/>
    <property type="match status" value="1"/>
</dbReference>
<dbReference type="Ensembl" id="ENSSFAT00005008914.1">
    <property type="protein sequence ID" value="ENSSFAP00005008500.1"/>
    <property type="gene ID" value="ENSSFAG00005004948.1"/>
</dbReference>
<keyword evidence="3" id="KW-1185">Reference proteome</keyword>
<reference evidence="2" key="2">
    <citation type="submission" date="2025-08" db="UniProtKB">
        <authorList>
            <consortium name="Ensembl"/>
        </authorList>
    </citation>
    <scope>IDENTIFICATION</scope>
</reference>
<feature type="region of interest" description="Disordered" evidence="1">
    <location>
        <begin position="104"/>
        <end position="133"/>
    </location>
</feature>
<reference evidence="2" key="1">
    <citation type="submission" date="2019-06" db="EMBL/GenBank/DDBJ databases">
        <authorList>
            <consortium name="Wellcome Sanger Institute Data Sharing"/>
        </authorList>
    </citation>
    <scope>NUCLEOTIDE SEQUENCE [LARGE SCALE GENOMIC DNA]</scope>
</reference>
<evidence type="ECO:0000313" key="2">
    <source>
        <dbReference type="Ensembl" id="ENSSFAP00005008500.1"/>
    </source>
</evidence>
<evidence type="ECO:0000256" key="1">
    <source>
        <dbReference type="SAM" id="MobiDB-lite"/>
    </source>
</evidence>
<dbReference type="InParanoid" id="A0A672FUM3"/>
<feature type="compositionally biased region" description="Polar residues" evidence="1">
    <location>
        <begin position="120"/>
        <end position="133"/>
    </location>
</feature>
<name>A0A672FUM3_SALFA</name>
<sequence>MTSLIITLYQSMHCVTCQLLFHTILSSRQTAMVTLMDELKEVLLKALPNLSEDVQELLIERLISSDLESKDDLRYVKQDDIADLLPVIQQRKLLDAFKLASSQFSTPSTSSPAPSCSASNVTEDSQPSSHMQKTWPESFQVPWNLMPADIHSAISDGKRPSPAARRQMIRVIADEMRKNEANRTRSQCLTVCRNIVRQYPNSFADQLDNGQLLGSGYTSLLIEVKNRIENLNRTSSFRQHRSTGSGNKRGPTDTYGCTRFQPSLPPDETEDTVENKRLNLQEIYSREGLNGADRAEIKQLMETTFYLQRCHINVLPAPAMEDLKTKWPYLFSQRGLYCHFELLTDIPILRTLELLSYCVLQLLMAHFSENITDLILLTDVSFLFMYTYYRLSYNDSFYNSTISDIERSINIPETPRLILLGIQTTLLTKLGIQPTFLTGLAAMFSTFYIFNLQYQEEAACTLEFIQRRFIGINPERGSKTARGKVVSKKTGKAAAKKSATVNPHVSTLLKKLMDFEWDFI</sequence>
<accession>A0A672FUM3</accession>
<evidence type="ECO:0000313" key="3">
    <source>
        <dbReference type="Proteomes" id="UP000472267"/>
    </source>
</evidence>
<feature type="compositionally biased region" description="Polar residues" evidence="1">
    <location>
        <begin position="235"/>
        <end position="246"/>
    </location>
</feature>